<comment type="caution">
    <text evidence="2">The sequence shown here is derived from an EMBL/GenBank/DDBJ whole genome shotgun (WGS) entry which is preliminary data.</text>
</comment>
<dbReference type="Proteomes" id="UP000316541">
    <property type="component" value="Unassembled WGS sequence"/>
</dbReference>
<dbReference type="RefSeq" id="WP_142622063.1">
    <property type="nucleotide sequence ID" value="NZ_VIRM01000034.1"/>
</dbReference>
<name>A0A544YNG4_9ACTN</name>
<proteinExistence type="predicted"/>
<evidence type="ECO:0000313" key="3">
    <source>
        <dbReference type="Proteomes" id="UP000316541"/>
    </source>
</evidence>
<gene>
    <name evidence="2" type="ORF">FLX08_25370</name>
</gene>
<sequence length="264" mass="27540">MTAQPPGPYSPDGRYQWDGAAWQPVRNPPPAAAPQPGPPHSYGQSQPGRPQPYGMPQEGTPAGPPPGPYGQAPGTGGRGIGLVIGLVTAGLLLGGGVGAAAGLGSASPKGSARPPAFSADFPGGDRRYLPGVTVAMISDDWLKKSNKWKCAKKPDKDETSSGAAHRVECEPPDDRGDMSVYIEYDKEDSVRQVAATCWLGLHTVACTSLFSTMADTLLIPRKSLRKQAAGWAKKNADSERSTTIGGVRLEFDLSPHGMTATPGI</sequence>
<evidence type="ECO:0008006" key="4">
    <source>
        <dbReference type="Google" id="ProtNLM"/>
    </source>
</evidence>
<feature type="region of interest" description="Disordered" evidence="1">
    <location>
        <begin position="151"/>
        <end position="170"/>
    </location>
</feature>
<dbReference type="EMBL" id="VIRM01000034">
    <property type="protein sequence ID" value="TQS18303.1"/>
    <property type="molecule type" value="Genomic_DNA"/>
</dbReference>
<feature type="compositionally biased region" description="Pro residues" evidence="1">
    <location>
        <begin position="26"/>
        <end position="39"/>
    </location>
</feature>
<organism evidence="2 3">
    <name type="scientific">Microbispora hainanensis</name>
    <dbReference type="NCBI Taxonomy" id="568844"/>
    <lineage>
        <taxon>Bacteria</taxon>
        <taxon>Bacillati</taxon>
        <taxon>Actinomycetota</taxon>
        <taxon>Actinomycetes</taxon>
        <taxon>Streptosporangiales</taxon>
        <taxon>Streptosporangiaceae</taxon>
        <taxon>Microbispora</taxon>
    </lineage>
</organism>
<reference evidence="2 3" key="1">
    <citation type="submission" date="2019-07" db="EMBL/GenBank/DDBJ databases">
        <title>Microbispora hainanensis DSM 45428.</title>
        <authorList>
            <person name="Thawai C."/>
        </authorList>
    </citation>
    <scope>NUCLEOTIDE SEQUENCE [LARGE SCALE GENOMIC DNA]</scope>
    <source>
        <strain evidence="2 3">DSM 45428</strain>
    </source>
</reference>
<feature type="compositionally biased region" description="Basic and acidic residues" evidence="1">
    <location>
        <begin position="152"/>
        <end position="170"/>
    </location>
</feature>
<dbReference type="AlphaFoldDB" id="A0A544YNG4"/>
<protein>
    <recommendedName>
        <fullName evidence="4">DUF2510 domain-containing protein</fullName>
    </recommendedName>
</protein>
<evidence type="ECO:0000313" key="2">
    <source>
        <dbReference type="EMBL" id="TQS18303.1"/>
    </source>
</evidence>
<accession>A0A544YNG4</accession>
<evidence type="ECO:0000256" key="1">
    <source>
        <dbReference type="SAM" id="MobiDB-lite"/>
    </source>
</evidence>
<feature type="region of interest" description="Disordered" evidence="1">
    <location>
        <begin position="1"/>
        <end position="74"/>
    </location>
</feature>